<evidence type="ECO:0000256" key="1">
    <source>
        <dbReference type="ARBA" id="ARBA00009114"/>
    </source>
</evidence>
<dbReference type="GO" id="GO:0016787">
    <property type="term" value="F:hydrolase activity"/>
    <property type="evidence" value="ECO:0007669"/>
    <property type="project" value="UniProtKB-KW"/>
</dbReference>
<dbReference type="PIRSF" id="PIRSF018077">
    <property type="entry name" value="UCP018077"/>
    <property type="match status" value="1"/>
</dbReference>
<sequence length="522" mass="56811">MSVLRVVGIETELGITSTQVDGQGRSLSPMVLSGQVVRAYAAGADPGAALPPTAGWDYADETPLRDARGYEMARALADVSQLTDVDDPTIATTVLSNGARLYVDHAHPEYSSPEVTSPLEAVRYDRAGELVARGAVRTLAEQGAQVRLYKNNVDGKGASYGTHENYLVPRSVPFDRLARQLLPFLVARPVIAGAGRVGLGQASERPGFQLSQRADYLEAQVGLETTLRRPLVNTRDEPHATPDRHRRLHVIVGDATMADVTTYLAVGSLSAVLRLVETSPELVPALDLRDPVQAVKDISHDPTLRTTVETVDGRRVTGPDLLEAYLEAVHQAAGSGHEAWAGPDGAAGPDPATADVLDRWQEVLDDLRDDPARCADRVEWVAKLTLLERYRERAGAGWGDPRLAAMDIQWHDLDPERGLAQRLRAAGRLERLVPQELVEAAVAEPPADTRAWFRGECVRRYGPYGDVPAASWDSVVMLDEAGRRHRVRTPEPTTATRERIGPLLERHTRTAGLLTELASETV</sequence>
<gene>
    <name evidence="2" type="primary">dop</name>
    <name evidence="2" type="ORF">ACFFN0_11620</name>
</gene>
<name>A0ABV5V4H2_9MICO</name>
<dbReference type="EC" id="3.5.1.119" evidence="2"/>
<dbReference type="Pfam" id="PF03136">
    <property type="entry name" value="Pup_ligase"/>
    <property type="match status" value="1"/>
</dbReference>
<dbReference type="InterPro" id="IPR022366">
    <property type="entry name" value="Pup_deamidase"/>
</dbReference>
<reference evidence="2 3" key="1">
    <citation type="submission" date="2024-09" db="EMBL/GenBank/DDBJ databases">
        <authorList>
            <person name="Sun Q."/>
            <person name="Mori K."/>
        </authorList>
    </citation>
    <scope>NUCLEOTIDE SEQUENCE [LARGE SCALE GENOMIC DNA]</scope>
    <source>
        <strain evidence="2 3">JCM 12763</strain>
    </source>
</reference>
<dbReference type="PANTHER" id="PTHR42307:SF2">
    <property type="entry name" value="PUP DEAMIDASE_DEPUPYLASE"/>
    <property type="match status" value="1"/>
</dbReference>
<organism evidence="2 3">
    <name type="scientific">Ornithinimicrobium kibberense</name>
    <dbReference type="NCBI Taxonomy" id="282060"/>
    <lineage>
        <taxon>Bacteria</taxon>
        <taxon>Bacillati</taxon>
        <taxon>Actinomycetota</taxon>
        <taxon>Actinomycetes</taxon>
        <taxon>Micrococcales</taxon>
        <taxon>Ornithinimicrobiaceae</taxon>
        <taxon>Ornithinimicrobium</taxon>
    </lineage>
</organism>
<evidence type="ECO:0000313" key="3">
    <source>
        <dbReference type="Proteomes" id="UP001589613"/>
    </source>
</evidence>
<keyword evidence="2" id="KW-0378">Hydrolase</keyword>
<keyword evidence="3" id="KW-1185">Reference proteome</keyword>
<comment type="caution">
    <text evidence="2">The sequence shown here is derived from an EMBL/GenBank/DDBJ whole genome shotgun (WGS) entry which is preliminary data.</text>
</comment>
<dbReference type="Proteomes" id="UP001589613">
    <property type="component" value="Unassembled WGS sequence"/>
</dbReference>
<dbReference type="PANTHER" id="PTHR42307">
    <property type="entry name" value="PUP DEAMIDASE/DEPUPYLASE"/>
    <property type="match status" value="1"/>
</dbReference>
<dbReference type="RefSeq" id="WP_141339103.1">
    <property type="nucleotide sequence ID" value="NZ_JBHMAX010000021.1"/>
</dbReference>
<evidence type="ECO:0000313" key="2">
    <source>
        <dbReference type="EMBL" id="MFB9732689.1"/>
    </source>
</evidence>
<dbReference type="EMBL" id="JBHMAX010000021">
    <property type="protein sequence ID" value="MFB9732689.1"/>
    <property type="molecule type" value="Genomic_DNA"/>
</dbReference>
<comment type="similarity">
    <text evidence="1">Belongs to the Pup ligase/Pup deamidase family. Pup deamidase subfamily.</text>
</comment>
<proteinExistence type="inferred from homology"/>
<protein>
    <submittedName>
        <fullName evidence="2">Depupylase/deamidase Dop</fullName>
        <ecNumber evidence="2">3.5.1.119</ecNumber>
    </submittedName>
</protein>
<dbReference type="InterPro" id="IPR004347">
    <property type="entry name" value="Pup_ligase/deamidase"/>
</dbReference>
<accession>A0ABV5V4H2</accession>
<dbReference type="NCBIfam" id="TIGR03688">
    <property type="entry name" value="depupylase_Dop"/>
    <property type="match status" value="1"/>
</dbReference>